<protein>
    <recommendedName>
        <fullName evidence="8">Pantothenate synthetase</fullName>
        <shortName evidence="8">PS</shortName>
        <ecNumber evidence="8">6.3.2.1</ecNumber>
    </recommendedName>
    <alternativeName>
        <fullName evidence="8">Pantoate--beta-alanine ligase</fullName>
    </alternativeName>
    <alternativeName>
        <fullName evidence="8">Pantoate-activating enzyme</fullName>
    </alternativeName>
</protein>
<keyword evidence="3 8" id="KW-0436">Ligase</keyword>
<dbReference type="FunFam" id="3.30.1300.10:FF:000001">
    <property type="entry name" value="Pantothenate synthetase"/>
    <property type="match status" value="1"/>
</dbReference>
<evidence type="ECO:0000313" key="10">
    <source>
        <dbReference type="EMBL" id="MBM7557167.1"/>
    </source>
</evidence>
<feature type="binding site" evidence="8">
    <location>
        <begin position="135"/>
        <end position="138"/>
    </location>
    <ligand>
        <name>ATP</name>
        <dbReference type="ChEBI" id="CHEBI:30616"/>
    </ligand>
</feature>
<dbReference type="GO" id="GO:0005829">
    <property type="term" value="C:cytosol"/>
    <property type="evidence" value="ECO:0007669"/>
    <property type="project" value="TreeGrafter"/>
</dbReference>
<name>A0A939BPK3_9FIRM</name>
<comment type="pathway">
    <text evidence="1 8">Cofactor biosynthesis; (R)-pantothenate biosynthesis; (R)-pantothenate from (R)-pantoate and beta-alanine: step 1/1.</text>
</comment>
<evidence type="ECO:0000256" key="5">
    <source>
        <dbReference type="ARBA" id="ARBA00022741"/>
    </source>
</evidence>
<evidence type="ECO:0000256" key="1">
    <source>
        <dbReference type="ARBA" id="ARBA00004990"/>
    </source>
</evidence>
<evidence type="ECO:0000256" key="6">
    <source>
        <dbReference type="ARBA" id="ARBA00022840"/>
    </source>
</evidence>
<feature type="binding site" evidence="8">
    <location>
        <position position="49"/>
    </location>
    <ligand>
        <name>(R)-pantoate</name>
        <dbReference type="ChEBI" id="CHEBI:15980"/>
    </ligand>
</feature>
<feature type="coiled-coil region" evidence="9">
    <location>
        <begin position="194"/>
        <end position="221"/>
    </location>
</feature>
<dbReference type="Gene3D" id="3.30.1300.10">
    <property type="entry name" value="Pantoate-beta-alanine ligase, C-terminal domain"/>
    <property type="match status" value="1"/>
</dbReference>
<reference evidence="10" key="1">
    <citation type="submission" date="2021-01" db="EMBL/GenBank/DDBJ databases">
        <title>Genomic Encyclopedia of Type Strains, Phase IV (KMG-IV): sequencing the most valuable type-strain genomes for metagenomic binning, comparative biology and taxonomic classification.</title>
        <authorList>
            <person name="Goeker M."/>
        </authorList>
    </citation>
    <scope>NUCLEOTIDE SEQUENCE</scope>
    <source>
        <strain evidence="10">DSM 23230</strain>
    </source>
</reference>
<dbReference type="EMBL" id="JAFBDQ010000010">
    <property type="protein sequence ID" value="MBM7557167.1"/>
    <property type="molecule type" value="Genomic_DNA"/>
</dbReference>
<dbReference type="Gene3D" id="3.40.50.620">
    <property type="entry name" value="HUPs"/>
    <property type="match status" value="1"/>
</dbReference>
<evidence type="ECO:0000256" key="2">
    <source>
        <dbReference type="ARBA" id="ARBA00009256"/>
    </source>
</evidence>
<feature type="binding site" evidence="8">
    <location>
        <begin position="18"/>
        <end position="25"/>
    </location>
    <ligand>
        <name>ATP</name>
        <dbReference type="ChEBI" id="CHEBI:30616"/>
    </ligand>
</feature>
<keyword evidence="5 8" id="KW-0547">Nucleotide-binding</keyword>
<feature type="binding site" evidence="8">
    <location>
        <position position="49"/>
    </location>
    <ligand>
        <name>beta-alanine</name>
        <dbReference type="ChEBI" id="CHEBI:57966"/>
    </ligand>
</feature>
<dbReference type="FunFam" id="3.40.50.620:FF:000013">
    <property type="entry name" value="Pantothenate synthetase"/>
    <property type="match status" value="1"/>
</dbReference>
<evidence type="ECO:0000313" key="11">
    <source>
        <dbReference type="Proteomes" id="UP000774000"/>
    </source>
</evidence>
<evidence type="ECO:0000256" key="7">
    <source>
        <dbReference type="ARBA" id="ARBA00048258"/>
    </source>
</evidence>
<evidence type="ECO:0000256" key="9">
    <source>
        <dbReference type="SAM" id="Coils"/>
    </source>
</evidence>
<proteinExistence type="inferred from homology"/>
<feature type="active site" description="Proton donor" evidence="8">
    <location>
        <position position="25"/>
    </location>
</feature>
<comment type="subcellular location">
    <subcellularLocation>
        <location evidence="8">Cytoplasm</location>
    </subcellularLocation>
</comment>
<keyword evidence="6 8" id="KW-0067">ATP-binding</keyword>
<dbReference type="InterPro" id="IPR004821">
    <property type="entry name" value="Cyt_trans-like"/>
</dbReference>
<keyword evidence="11" id="KW-1185">Reference proteome</keyword>
<dbReference type="SUPFAM" id="SSF52374">
    <property type="entry name" value="Nucleotidylyl transferase"/>
    <property type="match status" value="1"/>
</dbReference>
<comment type="miscellaneous">
    <text evidence="8">The reaction proceeds by a bi uni uni bi ping pong mechanism.</text>
</comment>
<comment type="subunit">
    <text evidence="8">Homodimer.</text>
</comment>
<evidence type="ECO:0000256" key="3">
    <source>
        <dbReference type="ARBA" id="ARBA00022598"/>
    </source>
</evidence>
<dbReference type="CDD" id="cd00560">
    <property type="entry name" value="PanC"/>
    <property type="match status" value="1"/>
</dbReference>
<comment type="function">
    <text evidence="8">Catalyzes the condensation of pantoate with beta-alanine in an ATP-dependent reaction via a pantoyl-adenylate intermediate.</text>
</comment>
<dbReference type="HAMAP" id="MF_00158">
    <property type="entry name" value="PanC"/>
    <property type="match status" value="1"/>
</dbReference>
<comment type="catalytic activity">
    <reaction evidence="7 8">
        <text>(R)-pantoate + beta-alanine + ATP = (R)-pantothenate + AMP + diphosphate + H(+)</text>
        <dbReference type="Rhea" id="RHEA:10912"/>
        <dbReference type="ChEBI" id="CHEBI:15378"/>
        <dbReference type="ChEBI" id="CHEBI:15980"/>
        <dbReference type="ChEBI" id="CHEBI:29032"/>
        <dbReference type="ChEBI" id="CHEBI:30616"/>
        <dbReference type="ChEBI" id="CHEBI:33019"/>
        <dbReference type="ChEBI" id="CHEBI:57966"/>
        <dbReference type="ChEBI" id="CHEBI:456215"/>
        <dbReference type="EC" id="6.3.2.1"/>
    </reaction>
</comment>
<feature type="binding site" evidence="8">
    <location>
        <position position="164"/>
    </location>
    <ligand>
        <name>ATP</name>
        <dbReference type="ChEBI" id="CHEBI:30616"/>
    </ligand>
</feature>
<dbReference type="GO" id="GO:0015940">
    <property type="term" value="P:pantothenate biosynthetic process"/>
    <property type="evidence" value="ECO:0007669"/>
    <property type="project" value="UniProtKB-UniRule"/>
</dbReference>
<gene>
    <name evidence="8" type="primary">panC</name>
    <name evidence="10" type="ORF">JOC47_002022</name>
</gene>
<dbReference type="NCBIfam" id="TIGR00125">
    <property type="entry name" value="cyt_tran_rel"/>
    <property type="match status" value="1"/>
</dbReference>
<feature type="binding site" evidence="8">
    <location>
        <position position="141"/>
    </location>
    <ligand>
        <name>(R)-pantoate</name>
        <dbReference type="ChEBI" id="CHEBI:15980"/>
    </ligand>
</feature>
<dbReference type="InterPro" id="IPR042176">
    <property type="entry name" value="Pantoate_ligase_C"/>
</dbReference>
<keyword evidence="9" id="KW-0175">Coiled coil</keyword>
<comment type="caution">
    <text evidence="10">The sequence shown here is derived from an EMBL/GenBank/DDBJ whole genome shotgun (WGS) entry which is preliminary data.</text>
</comment>
<dbReference type="InterPro" id="IPR003721">
    <property type="entry name" value="Pantoate_ligase"/>
</dbReference>
<accession>A0A939BPK3</accession>
<dbReference type="AlphaFoldDB" id="A0A939BPK3"/>
<sequence>MREFINKEEGSIGFVPTMGYLHQGHLALVEKARQENDLVIVSIFVNPTQFGVGEDYEEYPRDLKRDTKLAETGGADAVFAPSVDEIYNPDHGTVVKIEGITENLCASSRPGFFEGICTIVSKLFNIINPDRAYFGQKDAQQVLVVKKLVAELNFAVEIRTIPIVREADGLAVSSRNQYLNDEERESATVLYRALELAEEIINEGERRVEVVKEKISSLIKEETDNIDYIEIVKQNSLKNLSEIKGSVLIALAVYIGQTRLIDNLMLEV</sequence>
<evidence type="ECO:0000256" key="8">
    <source>
        <dbReference type="HAMAP-Rule" id="MF_00158"/>
    </source>
</evidence>
<feature type="binding site" evidence="8">
    <location>
        <begin position="172"/>
        <end position="175"/>
    </location>
    <ligand>
        <name>ATP</name>
        <dbReference type="ChEBI" id="CHEBI:30616"/>
    </ligand>
</feature>
<dbReference type="PANTHER" id="PTHR21299:SF1">
    <property type="entry name" value="PANTOATE--BETA-ALANINE LIGASE"/>
    <property type="match status" value="1"/>
</dbReference>
<dbReference type="GO" id="GO:0004592">
    <property type="term" value="F:pantoate-beta-alanine ligase activity"/>
    <property type="evidence" value="ECO:0007669"/>
    <property type="project" value="UniProtKB-UniRule"/>
</dbReference>
<dbReference type="EC" id="6.3.2.1" evidence="8"/>
<dbReference type="Proteomes" id="UP000774000">
    <property type="component" value="Unassembled WGS sequence"/>
</dbReference>
<evidence type="ECO:0000256" key="4">
    <source>
        <dbReference type="ARBA" id="ARBA00022655"/>
    </source>
</evidence>
<dbReference type="InterPro" id="IPR014729">
    <property type="entry name" value="Rossmann-like_a/b/a_fold"/>
</dbReference>
<keyword evidence="8" id="KW-0963">Cytoplasm</keyword>
<dbReference type="NCBIfam" id="TIGR00018">
    <property type="entry name" value="panC"/>
    <property type="match status" value="1"/>
</dbReference>
<dbReference type="Pfam" id="PF02569">
    <property type="entry name" value="Pantoate_ligase"/>
    <property type="match status" value="1"/>
</dbReference>
<dbReference type="GO" id="GO:0005524">
    <property type="term" value="F:ATP binding"/>
    <property type="evidence" value="ECO:0007669"/>
    <property type="project" value="UniProtKB-KW"/>
</dbReference>
<comment type="similarity">
    <text evidence="2 8">Belongs to the pantothenate synthetase family.</text>
</comment>
<keyword evidence="4 8" id="KW-0566">Pantothenate biosynthesis</keyword>
<dbReference type="PANTHER" id="PTHR21299">
    <property type="entry name" value="CYTIDYLATE KINASE/PANTOATE-BETA-ALANINE LIGASE"/>
    <property type="match status" value="1"/>
</dbReference>
<organism evidence="10 11">
    <name type="scientific">Halanaerobacter jeridensis</name>
    <dbReference type="NCBI Taxonomy" id="706427"/>
    <lineage>
        <taxon>Bacteria</taxon>
        <taxon>Bacillati</taxon>
        <taxon>Bacillota</taxon>
        <taxon>Clostridia</taxon>
        <taxon>Halanaerobiales</taxon>
        <taxon>Halobacteroidaceae</taxon>
        <taxon>Halanaerobacter</taxon>
    </lineage>
</organism>